<gene>
    <name evidence="1" type="ORF">S12H4_18651</name>
</gene>
<dbReference type="EMBL" id="BARW01009238">
    <property type="protein sequence ID" value="GAI77938.1"/>
    <property type="molecule type" value="Genomic_DNA"/>
</dbReference>
<feature type="non-terminal residue" evidence="1">
    <location>
        <position position="1"/>
    </location>
</feature>
<dbReference type="AlphaFoldDB" id="X1RBJ5"/>
<dbReference type="SUPFAM" id="SSF56925">
    <property type="entry name" value="OMPA-like"/>
    <property type="match status" value="1"/>
</dbReference>
<organism evidence="1">
    <name type="scientific">marine sediment metagenome</name>
    <dbReference type="NCBI Taxonomy" id="412755"/>
    <lineage>
        <taxon>unclassified sequences</taxon>
        <taxon>metagenomes</taxon>
        <taxon>ecological metagenomes</taxon>
    </lineage>
</organism>
<reference evidence="1" key="1">
    <citation type="journal article" date="2014" name="Front. Microbiol.">
        <title>High frequency of phylogenetically diverse reductive dehalogenase-homologous genes in deep subseafloor sedimentary metagenomes.</title>
        <authorList>
            <person name="Kawai M."/>
            <person name="Futagami T."/>
            <person name="Toyoda A."/>
            <person name="Takaki Y."/>
            <person name="Nishi S."/>
            <person name="Hori S."/>
            <person name="Arai W."/>
            <person name="Tsubouchi T."/>
            <person name="Morono Y."/>
            <person name="Uchiyama I."/>
            <person name="Ito T."/>
            <person name="Fujiyama A."/>
            <person name="Inagaki F."/>
            <person name="Takami H."/>
        </authorList>
    </citation>
    <scope>NUCLEOTIDE SEQUENCE</scope>
    <source>
        <strain evidence="1">Expedition CK06-06</strain>
    </source>
</reference>
<sequence>VVIALVALALGSSAGAMNMKGKANLEVDVGYAAFAFTGIGDWYEAWAEFLEGAGWTVLENRPPNQSITYGVKFKYGLSPRFGVIASAAAFSSTGEFAASIDWPADWTIDTTVSATFFGAGVQIVLVDPPDFNIFAELEAGYWTVTYDESFQETGETTVNKRQAGGSKMGGTLAIGGEYFLPNKSVSLIGKIVYRVGKLEQIATRRDDLGNSAVGEPLQTVDPDTFNYKDMQIDLGGWGASFGLCFSIFAKR</sequence>
<comment type="caution">
    <text evidence="1">The sequence shown here is derived from an EMBL/GenBank/DDBJ whole genome shotgun (WGS) entry which is preliminary data.</text>
</comment>
<protein>
    <recommendedName>
        <fullName evidence="2">Outer membrane protein beta-barrel domain-containing protein</fullName>
    </recommendedName>
</protein>
<evidence type="ECO:0008006" key="2">
    <source>
        <dbReference type="Google" id="ProtNLM"/>
    </source>
</evidence>
<name>X1RBJ5_9ZZZZ</name>
<proteinExistence type="predicted"/>
<evidence type="ECO:0000313" key="1">
    <source>
        <dbReference type="EMBL" id="GAI77938.1"/>
    </source>
</evidence>
<dbReference type="InterPro" id="IPR011250">
    <property type="entry name" value="OMP/PagP_B-barrel"/>
</dbReference>
<accession>X1RBJ5</accession>